<evidence type="ECO:0000256" key="1">
    <source>
        <dbReference type="SAM" id="MobiDB-lite"/>
    </source>
</evidence>
<accession>A0A6P8Z6D4</accession>
<dbReference type="InterPro" id="IPR033375">
    <property type="entry name" value="Cggbp1"/>
</dbReference>
<dbReference type="OrthoDB" id="6590702at2759"/>
<dbReference type="GO" id="GO:0006357">
    <property type="term" value="P:regulation of transcription by RNA polymerase II"/>
    <property type="evidence" value="ECO:0007669"/>
    <property type="project" value="InterPro"/>
</dbReference>
<dbReference type="GO" id="GO:0005634">
    <property type="term" value="C:nucleus"/>
    <property type="evidence" value="ECO:0007669"/>
    <property type="project" value="InterPro"/>
</dbReference>
<dbReference type="InterPro" id="IPR012337">
    <property type="entry name" value="RNaseH-like_sf"/>
</dbReference>
<dbReference type="GeneID" id="117647709"/>
<dbReference type="RefSeq" id="XP_034245496.1">
    <property type="nucleotide sequence ID" value="XM_034389605.1"/>
</dbReference>
<gene>
    <name evidence="3" type="primary">LOC117647709</name>
</gene>
<dbReference type="SUPFAM" id="SSF53098">
    <property type="entry name" value="Ribonuclease H-like"/>
    <property type="match status" value="1"/>
</dbReference>
<proteinExistence type="predicted"/>
<feature type="compositionally biased region" description="Basic and acidic residues" evidence="1">
    <location>
        <begin position="54"/>
        <end position="65"/>
    </location>
</feature>
<evidence type="ECO:0000313" key="3">
    <source>
        <dbReference type="RefSeq" id="XP_034245496.1"/>
    </source>
</evidence>
<dbReference type="KEGG" id="tpal:117647709"/>
<reference evidence="3" key="1">
    <citation type="submission" date="2025-08" db="UniProtKB">
        <authorList>
            <consortium name="RefSeq"/>
        </authorList>
    </citation>
    <scope>IDENTIFICATION</scope>
    <source>
        <tissue evidence="3">Total insect</tissue>
    </source>
</reference>
<keyword evidence="2" id="KW-1185">Reference proteome</keyword>
<organism evidence="3">
    <name type="scientific">Thrips palmi</name>
    <name type="common">Melon thrips</name>
    <dbReference type="NCBI Taxonomy" id="161013"/>
    <lineage>
        <taxon>Eukaryota</taxon>
        <taxon>Metazoa</taxon>
        <taxon>Ecdysozoa</taxon>
        <taxon>Arthropoda</taxon>
        <taxon>Hexapoda</taxon>
        <taxon>Insecta</taxon>
        <taxon>Pterygota</taxon>
        <taxon>Neoptera</taxon>
        <taxon>Paraneoptera</taxon>
        <taxon>Thysanoptera</taxon>
        <taxon>Terebrantia</taxon>
        <taxon>Thripoidea</taxon>
        <taxon>Thripidae</taxon>
        <taxon>Thrips</taxon>
    </lineage>
</organism>
<dbReference type="GO" id="GO:0003690">
    <property type="term" value="F:double-stranded DNA binding"/>
    <property type="evidence" value="ECO:0007669"/>
    <property type="project" value="InterPro"/>
</dbReference>
<dbReference type="AlphaFoldDB" id="A0A6P8Z6D4"/>
<dbReference type="InParanoid" id="A0A6P8Z6D4"/>
<name>A0A6P8Z6D4_THRPL</name>
<dbReference type="PANTHER" id="PTHR32344:SF1">
    <property type="entry name" value="U1-TYPE DOMAIN-CONTAINING PROTEIN"/>
    <property type="match status" value="1"/>
</dbReference>
<evidence type="ECO:0000313" key="2">
    <source>
        <dbReference type="Proteomes" id="UP000515158"/>
    </source>
</evidence>
<feature type="region of interest" description="Disordered" evidence="1">
    <location>
        <begin position="54"/>
        <end position="79"/>
    </location>
</feature>
<dbReference type="PANTHER" id="PTHR32344">
    <property type="entry name" value="U1-TYPE DOMAIN-CONTAINING PROTEIN"/>
    <property type="match status" value="1"/>
</dbReference>
<sequence>MAPATAAARALAYHDDGMYVFDKKFLMCKFCDKRVDHERKSTIDNHIKADLHKNNRKKVEAEAAAKKKRQASISESMSNAKKVKEDREEFIKSTVRAFVNANIPLEKLDKPEMRKWFKKYVPGSGDLPSAQQLRDKYVPLLKEEYDDYLKDKVKGKKIVVLCDETTNRRGQAVFLTLFKVLPSKENPTSQLFVASVKILENANADECSKAILQTVQHYEVAHLNIVAIGSDSAAYMNLCIRLLRTLLDNPGLIHLQCWAHKLDKVVKIFPEKLYRLNECVSNTKKLFKNTRKRKHRYVTFLKEKYSFSRAKEVKQFPLPVMTRWGTWKKSVVYLSEYVDDVAEYVKKQLTGKKNETKAVKYFLKLKPEDLLIINSPGDYKAEAKFVVDYCGPVCDLQLLVEGSKYPMSHLLYAKVKELSVTMSSVAKAGDSSKDIKSVLLEKTKACVDLVPSSKQKTLLERIKQVCVSCDDLLQSQMKDDTAREFFESSRLLFNPIKLAASLSHEKISQAKEKIKILDSIPTNCFVIWHSLLSDHVKENNANADPMKKVPHREDLVVNALNSMMKDHSDFAISCLQVLHVSVANVDSERGFSAYGDIFSPKRTNLANEKAEAMMCIYFCNGVDLNNNDKCSEQVDDGDDYDQNAQNIVDGAGVAGGGGAGTHSVYYNDAEDMAWNND</sequence>
<dbReference type="Proteomes" id="UP000515158">
    <property type="component" value="Unplaced"/>
</dbReference>
<protein>
    <submittedName>
        <fullName evidence="3">Uncharacterized protein LOC117647709</fullName>
    </submittedName>
</protein>